<evidence type="ECO:0000256" key="4">
    <source>
        <dbReference type="ARBA" id="ARBA00022475"/>
    </source>
</evidence>
<comment type="function">
    <text evidence="18">Required to facilitate the formation of correct disulfide bonds in some periplasmic proteins and for the assembly of the periplasmic c-type cytochromes. Acts by transferring electrons from cytoplasmic thioredoxin to the periplasm. This transfer involves a cascade of disulfide bond formation and reduction steps.</text>
</comment>
<comment type="similarity">
    <text evidence="2 18">Belongs to the thioredoxin family. DsbD subfamily.</text>
</comment>
<evidence type="ECO:0000256" key="14">
    <source>
        <dbReference type="ARBA" id="ARBA00023157"/>
    </source>
</evidence>
<protein>
    <recommendedName>
        <fullName evidence="18">Thiol:disulfide interchange protein DsbD</fullName>
        <ecNumber evidence="18">1.8.1.8</ecNumber>
    </recommendedName>
    <alternativeName>
        <fullName evidence="18">Protein-disulfide reductase</fullName>
        <shortName evidence="18">Disulfide reductase</shortName>
    </alternativeName>
</protein>
<keyword evidence="3 18" id="KW-0813">Transport</keyword>
<dbReference type="PROSITE" id="PS00194">
    <property type="entry name" value="THIOREDOXIN_1"/>
    <property type="match status" value="1"/>
</dbReference>
<keyword evidence="6 18" id="KW-0812">Transmembrane</keyword>
<evidence type="ECO:0000256" key="2">
    <source>
        <dbReference type="ARBA" id="ARBA00007241"/>
    </source>
</evidence>
<dbReference type="InterPro" id="IPR003834">
    <property type="entry name" value="Cyt_c_assmbl_TM_dom"/>
</dbReference>
<dbReference type="InterPro" id="IPR028250">
    <property type="entry name" value="DsbDN"/>
</dbReference>
<feature type="transmembrane region" description="Helical" evidence="18">
    <location>
        <begin position="337"/>
        <end position="366"/>
    </location>
</feature>
<evidence type="ECO:0000256" key="10">
    <source>
        <dbReference type="ARBA" id="ARBA00022989"/>
    </source>
</evidence>
<feature type="transmembrane region" description="Helical" evidence="18">
    <location>
        <begin position="302"/>
        <end position="331"/>
    </location>
</feature>
<evidence type="ECO:0000256" key="18">
    <source>
        <dbReference type="HAMAP-Rule" id="MF_00399"/>
    </source>
</evidence>
<dbReference type="InterPro" id="IPR036929">
    <property type="entry name" value="DsbDN_sf"/>
</dbReference>
<organism evidence="20 21">
    <name type="scientific">Noviherbaspirillum pedocola</name>
    <dbReference type="NCBI Taxonomy" id="2801341"/>
    <lineage>
        <taxon>Bacteria</taxon>
        <taxon>Pseudomonadati</taxon>
        <taxon>Pseudomonadota</taxon>
        <taxon>Betaproteobacteria</taxon>
        <taxon>Burkholderiales</taxon>
        <taxon>Oxalobacteraceae</taxon>
        <taxon>Noviherbaspirillum</taxon>
    </lineage>
</organism>
<evidence type="ECO:0000256" key="17">
    <source>
        <dbReference type="ARBA" id="ARBA00047804"/>
    </source>
</evidence>
<evidence type="ECO:0000256" key="6">
    <source>
        <dbReference type="ARBA" id="ARBA00022692"/>
    </source>
</evidence>
<evidence type="ECO:0000256" key="16">
    <source>
        <dbReference type="ARBA" id="ARBA00047388"/>
    </source>
</evidence>
<sequence length="582" mass="61618" precursor="true">MSAPNLLPGARRIVLAFLLMLAWLVAPLTQAADGFLDPQDAFKVSAAMVDASTLEVRYVAAEGYYLYRERFGIRAEDASLGAPVIPPGQIKFDETFQKDEETYRNTVAIRIPVQATGPFTLKATYQGCADAGLCYPPMDYVVRLEPFADSSAERTAFAAGPARTVAGNIEATLNSGRLLAIAPLFLLVGLGLAFTPCMLPMVPILSAIIVGDKAAASRGRALALSLVYALGMAIVYTLFGVAAGLAGAGLAAALQNAWVLGAFALLMGVLSLSMFGVFPLQIPAAIQARLMHASDRQRAGRLAGVFIMGALSALIVGPCVAAPLAGVLLYISQTRDVLIGAGALFAMAVGMSMPLILMGASAGALLPRAGAWMESVKRFFGVLMLATALWMVSPVLPARWQMIGWAALAIGYAGWLLSQRGHWLAKAAGIGFAVVGLVQVVGAASGGRDVLAPLAHLSGIPESETAFKKIKSVSQLDALLASHPGRPVMLDFYADWCVSCKEMEKLTFSDARVKRRFDGMLLLQADVTANDADDKALLKRFSLFGPPGILFFDKSGKEQKSRRVIGYQDADRFLESLPPGSA</sequence>
<dbReference type="GO" id="GO:0047134">
    <property type="term" value="F:protein-disulfide reductase [NAD(P)H] activity"/>
    <property type="evidence" value="ECO:0007669"/>
    <property type="project" value="UniProtKB-UniRule"/>
</dbReference>
<reference evidence="20" key="1">
    <citation type="submission" date="2021-01" db="EMBL/GenBank/DDBJ databases">
        <title>Genome sequence of strain Noviherbaspirillum sp. DKR-6.</title>
        <authorList>
            <person name="Chaudhary D.K."/>
        </authorList>
    </citation>
    <scope>NUCLEOTIDE SEQUENCE</scope>
    <source>
        <strain evidence="20">DKR-6</strain>
    </source>
</reference>
<dbReference type="PROSITE" id="PS51352">
    <property type="entry name" value="THIOREDOXIN_2"/>
    <property type="match status" value="1"/>
</dbReference>
<evidence type="ECO:0000256" key="13">
    <source>
        <dbReference type="ARBA" id="ARBA00023136"/>
    </source>
</evidence>
<feature type="disulfide bond" description="Redox-active" evidence="18">
    <location>
        <begin position="197"/>
        <end position="319"/>
    </location>
</feature>
<evidence type="ECO:0000256" key="11">
    <source>
        <dbReference type="ARBA" id="ARBA00023002"/>
    </source>
</evidence>
<dbReference type="NCBIfam" id="NF001419">
    <property type="entry name" value="PRK00293.1"/>
    <property type="match status" value="1"/>
</dbReference>
<dbReference type="EMBL" id="JAEPBG010000003">
    <property type="protein sequence ID" value="MBK4734965.1"/>
    <property type="molecule type" value="Genomic_DNA"/>
</dbReference>
<dbReference type="CDD" id="cd02953">
    <property type="entry name" value="DsbDgamma"/>
    <property type="match status" value="1"/>
</dbReference>
<accession>A0A934W6C8</accession>
<dbReference type="SUPFAM" id="SSF74863">
    <property type="entry name" value="Thiol:disulfide interchange protein DsbD, N-terminal domain (DsbD-alpha)"/>
    <property type="match status" value="1"/>
</dbReference>
<keyword evidence="7 18" id="KW-0732">Signal</keyword>
<keyword evidence="15 18" id="KW-0676">Redox-active center</keyword>
<dbReference type="Gene3D" id="3.40.30.10">
    <property type="entry name" value="Glutaredoxin"/>
    <property type="match status" value="1"/>
</dbReference>
<keyword evidence="5 18" id="KW-0997">Cell inner membrane</keyword>
<feature type="disulfide bond" description="Redox-active" evidence="18">
    <location>
        <begin position="128"/>
        <end position="134"/>
    </location>
</feature>
<keyword evidence="9 18" id="KW-0249">Electron transport</keyword>
<feature type="domain" description="Thioredoxin" evidence="19">
    <location>
        <begin position="448"/>
        <end position="582"/>
    </location>
</feature>
<feature type="chain" id="PRO_5038197703" description="Thiol:disulfide interchange protein DsbD" evidence="18">
    <location>
        <begin position="32"/>
        <end position="582"/>
    </location>
</feature>
<name>A0A934W6C8_9BURK</name>
<proteinExistence type="inferred from homology"/>
<dbReference type="GO" id="GO:0045454">
    <property type="term" value="P:cell redox homeostasis"/>
    <property type="evidence" value="ECO:0007669"/>
    <property type="project" value="TreeGrafter"/>
</dbReference>
<dbReference type="EC" id="1.8.1.8" evidence="18"/>
<feature type="transmembrane region" description="Helical" evidence="18">
    <location>
        <begin position="258"/>
        <end position="282"/>
    </location>
</feature>
<dbReference type="SUPFAM" id="SSF52833">
    <property type="entry name" value="Thioredoxin-like"/>
    <property type="match status" value="1"/>
</dbReference>
<dbReference type="GO" id="GO:0009055">
    <property type="term" value="F:electron transfer activity"/>
    <property type="evidence" value="ECO:0007669"/>
    <property type="project" value="UniProtKB-UniRule"/>
</dbReference>
<evidence type="ECO:0000256" key="15">
    <source>
        <dbReference type="ARBA" id="ARBA00023284"/>
    </source>
</evidence>
<evidence type="ECO:0000259" key="19">
    <source>
        <dbReference type="PROSITE" id="PS51352"/>
    </source>
</evidence>
<keyword evidence="14 18" id="KW-1015">Disulfide bond</keyword>
<feature type="transmembrane region" description="Helical" evidence="18">
    <location>
        <begin position="222"/>
        <end position="246"/>
    </location>
</feature>
<dbReference type="Proteomes" id="UP000622890">
    <property type="component" value="Unassembled WGS sequence"/>
</dbReference>
<evidence type="ECO:0000256" key="5">
    <source>
        <dbReference type="ARBA" id="ARBA00022519"/>
    </source>
</evidence>
<dbReference type="InterPro" id="IPR036249">
    <property type="entry name" value="Thioredoxin-like_sf"/>
</dbReference>
<dbReference type="InterPro" id="IPR035671">
    <property type="entry name" value="DsbD_gamma"/>
</dbReference>
<dbReference type="AlphaFoldDB" id="A0A934W6C8"/>
<dbReference type="InterPro" id="IPR013766">
    <property type="entry name" value="Thioredoxin_domain"/>
</dbReference>
<keyword evidence="13 18" id="KW-0472">Membrane</keyword>
<dbReference type="InterPro" id="IPR017937">
    <property type="entry name" value="Thioredoxin_CS"/>
</dbReference>
<dbReference type="PANTHER" id="PTHR32234:SF0">
    <property type="entry name" value="THIOL:DISULFIDE INTERCHANGE PROTEIN DSBD"/>
    <property type="match status" value="1"/>
</dbReference>
<feature type="transmembrane region" description="Helical" evidence="18">
    <location>
        <begin position="184"/>
        <end position="210"/>
    </location>
</feature>
<dbReference type="GO" id="GO:0017004">
    <property type="term" value="P:cytochrome complex assembly"/>
    <property type="evidence" value="ECO:0007669"/>
    <property type="project" value="UniProtKB-UniRule"/>
</dbReference>
<keyword evidence="8 18" id="KW-0201">Cytochrome c-type biogenesis</keyword>
<comment type="catalytic activity">
    <reaction evidence="17 18">
        <text>[protein]-dithiol + NADP(+) = [protein]-disulfide + NADPH + H(+)</text>
        <dbReference type="Rhea" id="RHEA:18753"/>
        <dbReference type="Rhea" id="RHEA-COMP:10593"/>
        <dbReference type="Rhea" id="RHEA-COMP:10594"/>
        <dbReference type="ChEBI" id="CHEBI:15378"/>
        <dbReference type="ChEBI" id="CHEBI:29950"/>
        <dbReference type="ChEBI" id="CHEBI:50058"/>
        <dbReference type="ChEBI" id="CHEBI:57783"/>
        <dbReference type="ChEBI" id="CHEBI:58349"/>
        <dbReference type="EC" id="1.8.1.8"/>
    </reaction>
</comment>
<keyword evidence="10 18" id="KW-1133">Transmembrane helix</keyword>
<feature type="disulfide bond" description="Redox-active" evidence="18">
    <location>
        <begin position="497"/>
        <end position="500"/>
    </location>
</feature>
<evidence type="ECO:0000256" key="3">
    <source>
        <dbReference type="ARBA" id="ARBA00022448"/>
    </source>
</evidence>
<dbReference type="PANTHER" id="PTHR32234">
    <property type="entry name" value="THIOL:DISULFIDE INTERCHANGE PROTEIN DSBD"/>
    <property type="match status" value="1"/>
</dbReference>
<dbReference type="GO" id="GO:0005886">
    <property type="term" value="C:plasma membrane"/>
    <property type="evidence" value="ECO:0007669"/>
    <property type="project" value="UniProtKB-SubCell"/>
</dbReference>
<evidence type="ECO:0000313" key="20">
    <source>
        <dbReference type="EMBL" id="MBK4734965.1"/>
    </source>
</evidence>
<keyword evidence="4 18" id="KW-1003">Cell membrane</keyword>
<comment type="caution">
    <text evidence="20">The sequence shown here is derived from an EMBL/GenBank/DDBJ whole genome shotgun (WGS) entry which is preliminary data.</text>
</comment>
<feature type="signal peptide" evidence="18">
    <location>
        <begin position="1"/>
        <end position="31"/>
    </location>
</feature>
<keyword evidence="12 18" id="KW-0520">NAD</keyword>
<dbReference type="Gene3D" id="2.60.40.1250">
    <property type="entry name" value="Thiol:disulfide interchange protein DsbD, N-terminal domain"/>
    <property type="match status" value="1"/>
</dbReference>
<evidence type="ECO:0000313" key="21">
    <source>
        <dbReference type="Proteomes" id="UP000622890"/>
    </source>
</evidence>
<evidence type="ECO:0000256" key="12">
    <source>
        <dbReference type="ARBA" id="ARBA00023027"/>
    </source>
</evidence>
<evidence type="ECO:0000256" key="8">
    <source>
        <dbReference type="ARBA" id="ARBA00022748"/>
    </source>
</evidence>
<evidence type="ECO:0000256" key="7">
    <source>
        <dbReference type="ARBA" id="ARBA00022729"/>
    </source>
</evidence>
<gene>
    <name evidence="18 20" type="primary">dsbD</name>
    <name evidence="20" type="ORF">JJB74_10135</name>
</gene>
<dbReference type="Pfam" id="PF13899">
    <property type="entry name" value="Thioredoxin_7"/>
    <property type="match status" value="1"/>
</dbReference>
<evidence type="ECO:0000256" key="1">
    <source>
        <dbReference type="ARBA" id="ARBA00004429"/>
    </source>
</evidence>
<dbReference type="Pfam" id="PF02683">
    <property type="entry name" value="DsbD_TM"/>
    <property type="match status" value="1"/>
</dbReference>
<keyword evidence="21" id="KW-1185">Reference proteome</keyword>
<dbReference type="Pfam" id="PF11412">
    <property type="entry name" value="DsbD_N"/>
    <property type="match status" value="1"/>
</dbReference>
<comment type="subcellular location">
    <subcellularLocation>
        <location evidence="1 18">Cell inner membrane</location>
        <topology evidence="1 18">Multi-pass membrane protein</topology>
    </subcellularLocation>
</comment>
<dbReference type="InterPro" id="IPR022910">
    <property type="entry name" value="Thiol_diS_interchange_DbsD"/>
</dbReference>
<dbReference type="RefSeq" id="WP_200591731.1">
    <property type="nucleotide sequence ID" value="NZ_JAEPBG010000003.1"/>
</dbReference>
<feature type="transmembrane region" description="Helical" evidence="18">
    <location>
        <begin position="378"/>
        <end position="396"/>
    </location>
</feature>
<keyword evidence="11 18" id="KW-0560">Oxidoreductase</keyword>
<evidence type="ECO:0000256" key="9">
    <source>
        <dbReference type="ARBA" id="ARBA00022982"/>
    </source>
</evidence>
<comment type="catalytic activity">
    <reaction evidence="16 18">
        <text>[protein]-dithiol + NAD(+) = [protein]-disulfide + NADH + H(+)</text>
        <dbReference type="Rhea" id="RHEA:18749"/>
        <dbReference type="Rhea" id="RHEA-COMP:10593"/>
        <dbReference type="Rhea" id="RHEA-COMP:10594"/>
        <dbReference type="ChEBI" id="CHEBI:15378"/>
        <dbReference type="ChEBI" id="CHEBI:29950"/>
        <dbReference type="ChEBI" id="CHEBI:50058"/>
        <dbReference type="ChEBI" id="CHEBI:57540"/>
        <dbReference type="ChEBI" id="CHEBI:57945"/>
        <dbReference type="EC" id="1.8.1.8"/>
    </reaction>
</comment>
<dbReference type="HAMAP" id="MF_00399">
    <property type="entry name" value="DbsD"/>
    <property type="match status" value="1"/>
</dbReference>
<feature type="transmembrane region" description="Helical" evidence="18">
    <location>
        <begin position="402"/>
        <end position="418"/>
    </location>
</feature>